<evidence type="ECO:0000313" key="3">
    <source>
        <dbReference type="EMBL" id="CAE6915281.1"/>
    </source>
</evidence>
<feature type="transmembrane region" description="Helical" evidence="2">
    <location>
        <begin position="415"/>
        <end position="433"/>
    </location>
</feature>
<feature type="transmembrane region" description="Helical" evidence="2">
    <location>
        <begin position="453"/>
        <end position="476"/>
    </location>
</feature>
<sequence>MLRCTGFAKECPMPLILANCGAIFVQGLPGLLAAGGFRADKIPLREEVLQAGANIFDATSSVEYVDVFVSHRCDAARWPKYMALCLYLNLPLAVTCSVAVWLLTAVALAARAGSVSGLAALAHPLLLPVLVLFPMVVFLLIFFFGHHASNLCRPLCFWLDRACIHQTDFELQHRQIQALPVFVARSSSMLVLWDDEYFQRLWCQLELATFAKHGDIKKVSFLPLWLAPWLLSAFAIDLFLVAVWFLFELIPPSMLSWLMDAVTPDIVRGTRFAFDVGFAILFVVAGMSVGLLVALTWSSYCRTKLSSHALMLEQMSNFDWRAAKCTKAEDRRIVQHQMCELFREGREMKEVDQQADHQQTSSTAMGEPDADALPHVSDEPCGMLLDEGPLDAFNAFIRGSVRTFVLDRVGGEMHVPYSLCLVAALPTSFYSLVDISYTLANEELVRASGLSSVEAFACANCLSWPAFVLLILPIYYPIYLRMLKHALYIQSRPLRLVLTIVSGTATHAYGAACMAIVESSATLCVQQAAFSWVLPLVLLLLLLQLRCLFHGGGPQLCCQSQLDSRHSGDPSYRPLYAEDA</sequence>
<evidence type="ECO:0000256" key="1">
    <source>
        <dbReference type="SAM" id="MobiDB-lite"/>
    </source>
</evidence>
<feature type="transmembrane region" description="Helical" evidence="2">
    <location>
        <begin position="529"/>
        <end position="549"/>
    </location>
</feature>
<keyword evidence="2" id="KW-0472">Membrane</keyword>
<keyword evidence="2" id="KW-0812">Transmembrane</keyword>
<keyword evidence="4" id="KW-1185">Reference proteome</keyword>
<feature type="transmembrane region" description="Helical" evidence="2">
    <location>
        <begin position="86"/>
        <end position="109"/>
    </location>
</feature>
<feature type="transmembrane region" description="Helical" evidence="2">
    <location>
        <begin position="222"/>
        <end position="247"/>
    </location>
</feature>
<organism evidence="3 4">
    <name type="scientific">Symbiodinium natans</name>
    <dbReference type="NCBI Taxonomy" id="878477"/>
    <lineage>
        <taxon>Eukaryota</taxon>
        <taxon>Sar</taxon>
        <taxon>Alveolata</taxon>
        <taxon>Dinophyceae</taxon>
        <taxon>Suessiales</taxon>
        <taxon>Symbiodiniaceae</taxon>
        <taxon>Symbiodinium</taxon>
    </lineage>
</organism>
<keyword evidence="2" id="KW-1133">Transmembrane helix</keyword>
<name>A0A812GDL9_9DINO</name>
<feature type="transmembrane region" description="Helical" evidence="2">
    <location>
        <begin position="496"/>
        <end position="517"/>
    </location>
</feature>
<dbReference type="AlphaFoldDB" id="A0A812GDL9"/>
<feature type="transmembrane region" description="Helical" evidence="2">
    <location>
        <begin position="15"/>
        <end position="37"/>
    </location>
</feature>
<comment type="caution">
    <text evidence="3">The sequence shown here is derived from an EMBL/GenBank/DDBJ whole genome shotgun (WGS) entry which is preliminary data.</text>
</comment>
<proteinExistence type="predicted"/>
<evidence type="ECO:0000256" key="2">
    <source>
        <dbReference type="SAM" id="Phobius"/>
    </source>
</evidence>
<evidence type="ECO:0000313" key="4">
    <source>
        <dbReference type="Proteomes" id="UP000604046"/>
    </source>
</evidence>
<dbReference type="EMBL" id="CAJNDS010000007">
    <property type="protein sequence ID" value="CAE6915281.1"/>
    <property type="molecule type" value="Genomic_DNA"/>
</dbReference>
<feature type="transmembrane region" description="Helical" evidence="2">
    <location>
        <begin position="121"/>
        <end position="144"/>
    </location>
</feature>
<accession>A0A812GDL9</accession>
<feature type="transmembrane region" description="Helical" evidence="2">
    <location>
        <begin position="276"/>
        <end position="297"/>
    </location>
</feature>
<feature type="region of interest" description="Disordered" evidence="1">
    <location>
        <begin position="351"/>
        <end position="371"/>
    </location>
</feature>
<gene>
    <name evidence="3" type="ORF">SNAT2548_LOCUS258</name>
</gene>
<protein>
    <submittedName>
        <fullName evidence="3">Uncharacterized protein</fullName>
    </submittedName>
</protein>
<reference evidence="3" key="1">
    <citation type="submission" date="2021-02" db="EMBL/GenBank/DDBJ databases">
        <authorList>
            <person name="Dougan E. K."/>
            <person name="Rhodes N."/>
            <person name="Thang M."/>
            <person name="Chan C."/>
        </authorList>
    </citation>
    <scope>NUCLEOTIDE SEQUENCE</scope>
</reference>
<dbReference type="Proteomes" id="UP000604046">
    <property type="component" value="Unassembled WGS sequence"/>
</dbReference>